<evidence type="ECO:0000313" key="2">
    <source>
        <dbReference type="EMBL" id="CAK9157445.1"/>
    </source>
</evidence>
<keyword evidence="1" id="KW-0472">Membrane</keyword>
<keyword evidence="3" id="KW-1185">Reference proteome</keyword>
<keyword evidence="1" id="KW-1133">Transmembrane helix</keyword>
<name>A0ABC8SK02_9AQUA</name>
<dbReference type="AlphaFoldDB" id="A0ABC8SK02"/>
<dbReference type="Proteomes" id="UP001642360">
    <property type="component" value="Unassembled WGS sequence"/>
</dbReference>
<comment type="caution">
    <text evidence="2">The sequence shown here is derived from an EMBL/GenBank/DDBJ whole genome shotgun (WGS) entry which is preliminary data.</text>
</comment>
<sequence length="103" mass="11475">MEKRDNDKVEPSERSLNSQFYVLTFSWELGLRAFIAVRWLTWRIPRDQKARKETIGGNGNAEEESGFGSGRQWAAIDGDGAMNGAGVRVAGLSNLVVMTIMVR</sequence>
<protein>
    <submittedName>
        <fullName evidence="2">Uncharacterized protein</fullName>
    </submittedName>
</protein>
<keyword evidence="1" id="KW-0812">Transmembrane</keyword>
<proteinExistence type="predicted"/>
<organism evidence="2 3">
    <name type="scientific">Ilex paraguariensis</name>
    <name type="common">yerba mate</name>
    <dbReference type="NCBI Taxonomy" id="185542"/>
    <lineage>
        <taxon>Eukaryota</taxon>
        <taxon>Viridiplantae</taxon>
        <taxon>Streptophyta</taxon>
        <taxon>Embryophyta</taxon>
        <taxon>Tracheophyta</taxon>
        <taxon>Spermatophyta</taxon>
        <taxon>Magnoliopsida</taxon>
        <taxon>eudicotyledons</taxon>
        <taxon>Gunneridae</taxon>
        <taxon>Pentapetalae</taxon>
        <taxon>asterids</taxon>
        <taxon>campanulids</taxon>
        <taxon>Aquifoliales</taxon>
        <taxon>Aquifoliaceae</taxon>
        <taxon>Ilex</taxon>
    </lineage>
</organism>
<evidence type="ECO:0000256" key="1">
    <source>
        <dbReference type="SAM" id="Phobius"/>
    </source>
</evidence>
<reference evidence="2 3" key="1">
    <citation type="submission" date="2024-02" db="EMBL/GenBank/DDBJ databases">
        <authorList>
            <person name="Vignale AGUSTIN F."/>
            <person name="Sosa J E."/>
            <person name="Modenutti C."/>
        </authorList>
    </citation>
    <scope>NUCLEOTIDE SEQUENCE [LARGE SCALE GENOMIC DNA]</scope>
</reference>
<dbReference type="EMBL" id="CAUOFW020003003">
    <property type="protein sequence ID" value="CAK9157445.1"/>
    <property type="molecule type" value="Genomic_DNA"/>
</dbReference>
<evidence type="ECO:0000313" key="3">
    <source>
        <dbReference type="Proteomes" id="UP001642360"/>
    </source>
</evidence>
<feature type="transmembrane region" description="Helical" evidence="1">
    <location>
        <begin position="20"/>
        <end position="41"/>
    </location>
</feature>
<accession>A0ABC8SK02</accession>
<gene>
    <name evidence="2" type="ORF">ILEXP_LOCUS26004</name>
</gene>